<evidence type="ECO:0000313" key="3">
    <source>
        <dbReference type="Proteomes" id="UP000236291"/>
    </source>
</evidence>
<protein>
    <submittedName>
        <fullName evidence="2">Uncharacterized protein</fullName>
    </submittedName>
</protein>
<proteinExistence type="predicted"/>
<dbReference type="EMBL" id="ASHM01048108">
    <property type="protein sequence ID" value="PNX85153.1"/>
    <property type="molecule type" value="Genomic_DNA"/>
</dbReference>
<organism evidence="2 3">
    <name type="scientific">Trifolium pratense</name>
    <name type="common">Red clover</name>
    <dbReference type="NCBI Taxonomy" id="57577"/>
    <lineage>
        <taxon>Eukaryota</taxon>
        <taxon>Viridiplantae</taxon>
        <taxon>Streptophyta</taxon>
        <taxon>Embryophyta</taxon>
        <taxon>Tracheophyta</taxon>
        <taxon>Spermatophyta</taxon>
        <taxon>Magnoliopsida</taxon>
        <taxon>eudicotyledons</taxon>
        <taxon>Gunneridae</taxon>
        <taxon>Pentapetalae</taxon>
        <taxon>rosids</taxon>
        <taxon>fabids</taxon>
        <taxon>Fabales</taxon>
        <taxon>Fabaceae</taxon>
        <taxon>Papilionoideae</taxon>
        <taxon>50 kb inversion clade</taxon>
        <taxon>NPAAA clade</taxon>
        <taxon>Hologalegina</taxon>
        <taxon>IRL clade</taxon>
        <taxon>Trifolieae</taxon>
        <taxon>Trifolium</taxon>
    </lineage>
</organism>
<dbReference type="AlphaFoldDB" id="A0A2K3M321"/>
<comment type="caution">
    <text evidence="2">The sequence shown here is derived from an EMBL/GenBank/DDBJ whole genome shotgun (WGS) entry which is preliminary data.</text>
</comment>
<dbReference type="OrthoDB" id="1435250at2759"/>
<gene>
    <name evidence="2" type="ORF">L195_g041220</name>
</gene>
<sequence>MVSLEALAMADANGVECSMDIEEWERKDLEQYPPPHLLAQEEDYYDDKSSINGAKKYTDQDNNLNYGLPSTNNNIKEHGKEEYVSLSPIMKQNGIKLWKLEGQKNAPD</sequence>
<feature type="region of interest" description="Disordered" evidence="1">
    <location>
        <begin position="50"/>
        <end position="73"/>
    </location>
</feature>
<dbReference type="Proteomes" id="UP000236291">
    <property type="component" value="Unassembled WGS sequence"/>
</dbReference>
<evidence type="ECO:0000313" key="2">
    <source>
        <dbReference type="EMBL" id="PNX85153.1"/>
    </source>
</evidence>
<reference evidence="2 3" key="1">
    <citation type="journal article" date="2014" name="Am. J. Bot.">
        <title>Genome assembly and annotation for red clover (Trifolium pratense; Fabaceae).</title>
        <authorList>
            <person name="Istvanek J."/>
            <person name="Jaros M."/>
            <person name="Krenek A."/>
            <person name="Repkova J."/>
        </authorList>
    </citation>
    <scope>NUCLEOTIDE SEQUENCE [LARGE SCALE GENOMIC DNA]</scope>
    <source>
        <strain evidence="3">cv. Tatra</strain>
        <tissue evidence="2">Young leaves</tissue>
    </source>
</reference>
<reference evidence="2 3" key="2">
    <citation type="journal article" date="2017" name="Front. Plant Sci.">
        <title>Gene Classification and Mining of Molecular Markers Useful in Red Clover (Trifolium pratense) Breeding.</title>
        <authorList>
            <person name="Istvanek J."/>
            <person name="Dluhosova J."/>
            <person name="Dluhos P."/>
            <person name="Patkova L."/>
            <person name="Nedelnik J."/>
            <person name="Repkova J."/>
        </authorList>
    </citation>
    <scope>NUCLEOTIDE SEQUENCE [LARGE SCALE GENOMIC DNA]</scope>
    <source>
        <strain evidence="3">cv. Tatra</strain>
        <tissue evidence="2">Young leaves</tissue>
    </source>
</reference>
<name>A0A2K3M321_TRIPR</name>
<feature type="compositionally biased region" description="Polar residues" evidence="1">
    <location>
        <begin position="60"/>
        <end position="73"/>
    </location>
</feature>
<accession>A0A2K3M321</accession>
<evidence type="ECO:0000256" key="1">
    <source>
        <dbReference type="SAM" id="MobiDB-lite"/>
    </source>
</evidence>